<dbReference type="EMBL" id="AP014707">
    <property type="protein sequence ID" value="BAQ50331.1"/>
    <property type="molecule type" value="Genomic_DNA"/>
</dbReference>
<proteinExistence type="predicted"/>
<dbReference type="AlphaFoldDB" id="A0A0C6FCC1"/>
<evidence type="ECO:0000313" key="2">
    <source>
        <dbReference type="Proteomes" id="UP000061432"/>
    </source>
</evidence>
<reference evidence="2" key="2">
    <citation type="submission" date="2015-01" db="EMBL/GenBank/DDBJ databases">
        <title>Complete genome sequence of Methylobacterium aquaticum strain 22A.</title>
        <authorList>
            <person name="Tani A."/>
            <person name="Ogura Y."/>
            <person name="Hayashi T."/>
        </authorList>
    </citation>
    <scope>NUCLEOTIDE SEQUENCE [LARGE SCALE GENOMIC DNA]</scope>
    <source>
        <strain evidence="2">MA-22A</strain>
        <plasmid evidence="2">Plasmid pMaq22A_3p DNA</plasmid>
    </source>
</reference>
<organism evidence="1 2">
    <name type="scientific">Methylobacterium aquaticum</name>
    <dbReference type="NCBI Taxonomy" id="270351"/>
    <lineage>
        <taxon>Bacteria</taxon>
        <taxon>Pseudomonadati</taxon>
        <taxon>Pseudomonadota</taxon>
        <taxon>Alphaproteobacteria</taxon>
        <taxon>Hyphomicrobiales</taxon>
        <taxon>Methylobacteriaceae</taxon>
        <taxon>Methylobacterium</taxon>
    </lineage>
</organism>
<sequence length="63" mass="6882">MSERQREIRRSWRCSSPTRTASATVTCTRRVDTPARAAISATDMVQALSPPTTRSTAICPTVS</sequence>
<geneLocation type="plasmid" evidence="2">
    <name>pMaq22A_3p DNA</name>
</geneLocation>
<reference evidence="1 2" key="1">
    <citation type="journal article" date="2015" name="Genome Announc.">
        <title>Complete Genome Sequence of Methylobacterium aquaticum Strain 22A, Isolated from Racomitrium japonicum Moss.</title>
        <authorList>
            <person name="Tani A."/>
            <person name="Ogura Y."/>
            <person name="Hayashi T."/>
            <person name="Kimbara K."/>
        </authorList>
    </citation>
    <scope>NUCLEOTIDE SEQUENCE [LARGE SCALE GENOMIC DNA]</scope>
    <source>
        <strain evidence="1 2">MA-22A</strain>
        <plasmid evidence="2">Plasmid pMaq22A_3p DNA</plasmid>
    </source>
</reference>
<accession>A0A0C6FCC1</accession>
<dbReference type="Proteomes" id="UP000061432">
    <property type="component" value="Plasmid pMaq22A_3p"/>
</dbReference>
<keyword evidence="1" id="KW-0614">Plasmid</keyword>
<dbReference type="KEGG" id="maqu:Maq22A_3p50405"/>
<evidence type="ECO:0000313" key="1">
    <source>
        <dbReference type="EMBL" id="BAQ50331.1"/>
    </source>
</evidence>
<protein>
    <submittedName>
        <fullName evidence="1">Uncharacterized protein</fullName>
    </submittedName>
</protein>
<name>A0A0C6FCC1_9HYPH</name>
<gene>
    <name evidence="1" type="ORF">Maq22A_3p50405</name>
</gene>